<reference evidence="2 3" key="1">
    <citation type="submission" date="2019-08" db="EMBL/GenBank/DDBJ databases">
        <title>Genome of Vicingus serpentipes NCIMB 15042.</title>
        <authorList>
            <person name="Bowman J.P."/>
        </authorList>
    </citation>
    <scope>NUCLEOTIDE SEQUENCE [LARGE SCALE GENOMIC DNA]</scope>
    <source>
        <strain evidence="2 3">NCIMB 15042</strain>
    </source>
</reference>
<dbReference type="PANTHER" id="PTHR38454">
    <property type="entry name" value="INTEGRAL MEMBRANE PROTEIN-RELATED"/>
    <property type="match status" value="1"/>
</dbReference>
<feature type="transmembrane region" description="Helical" evidence="1">
    <location>
        <begin position="12"/>
        <end position="31"/>
    </location>
</feature>
<dbReference type="InterPro" id="IPR018580">
    <property type="entry name" value="Uncharacterised_YfhO"/>
</dbReference>
<dbReference type="AlphaFoldDB" id="A0A5C6RQT4"/>
<keyword evidence="1" id="KW-1133">Transmembrane helix</keyword>
<feature type="transmembrane region" description="Helical" evidence="1">
    <location>
        <begin position="361"/>
        <end position="379"/>
    </location>
</feature>
<feature type="transmembrane region" description="Helical" evidence="1">
    <location>
        <begin position="391"/>
        <end position="413"/>
    </location>
</feature>
<feature type="transmembrane region" description="Helical" evidence="1">
    <location>
        <begin position="124"/>
        <end position="141"/>
    </location>
</feature>
<feature type="transmembrane region" description="Helical" evidence="1">
    <location>
        <begin position="172"/>
        <end position="187"/>
    </location>
</feature>
<evidence type="ECO:0000313" key="2">
    <source>
        <dbReference type="EMBL" id="TXB64701.1"/>
    </source>
</evidence>
<name>A0A5C6RQT4_9FLAO</name>
<feature type="transmembrane region" description="Helical" evidence="1">
    <location>
        <begin position="433"/>
        <end position="453"/>
    </location>
</feature>
<feature type="transmembrane region" description="Helical" evidence="1">
    <location>
        <begin position="321"/>
        <end position="341"/>
    </location>
</feature>
<feature type="transmembrane region" description="Helical" evidence="1">
    <location>
        <begin position="220"/>
        <end position="239"/>
    </location>
</feature>
<comment type="caution">
    <text evidence="2">The sequence shown here is derived from an EMBL/GenBank/DDBJ whole genome shotgun (WGS) entry which is preliminary data.</text>
</comment>
<gene>
    <name evidence="2" type="ORF">FRY74_09630</name>
</gene>
<keyword evidence="1" id="KW-0812">Transmembrane</keyword>
<keyword evidence="3" id="KW-1185">Reference proteome</keyword>
<proteinExistence type="predicted"/>
<sequence>MFNFFNKNKFKLVLLGIVLVSLWQISFFVYISKWDNIDAYLPYRYFISDYLWNGHFPFWNSFQQLGTPVYSDLQSGAWYPITWLLILFGKYNITSLSLEIISCYIIAGLGFFKLSNYIHQNKKVALLLGLSYALSGFMVGSSQLLPFLIGLAWLPWIIYSSLCFFNEIKYKYAVLLATFMALCTTGASPNFIIVLAYFLFFMFCFYIYKYRKDKNKMYKLILGSFISLGCSIILLLPYLNAFYEFSPYFNRLEKLEYARIESSNSFTISEYISFLYPFSVISNAEIFKHTDLTLRNGYFGLIALIFLASSVFSYKSKYFKPLVFIALLSLLLAAGAHTSFYKFIYKLPYLAVFRHPSFYRAYFILSCLLLAGFSMNNFFNNTFSQKKINLIILGFFTVNLIILLVSITQSSSGEISSILTKLISAEENFEGTLYSHIAINSVIVLILLSLWWLLTKKTNYFFATAIILVLDLFIQTQLSVPKTVTNKISYSVVKDYFNKLPKEINQDVVYSKLNDNSLTENFVKIDGFWRNLSTLNKTISFKGYNPLKFREFEKSEDDGRLDEAISHNILYFENSELTPKNINIGYNSFSGEIETLKEEKIILNQNYHHLWSANLDGETLEINPYNNLTMVIEIPEKSNGKLQLEFKSPRTKYAIIISLLGYVLVIAFLLKNKE</sequence>
<feature type="transmembrane region" description="Helical" evidence="1">
    <location>
        <begin position="93"/>
        <end position="112"/>
    </location>
</feature>
<feature type="transmembrane region" description="Helical" evidence="1">
    <location>
        <begin position="653"/>
        <end position="670"/>
    </location>
</feature>
<accession>A0A5C6RQT4</accession>
<dbReference type="PANTHER" id="PTHR38454:SF1">
    <property type="entry name" value="INTEGRAL MEMBRANE PROTEIN"/>
    <property type="match status" value="1"/>
</dbReference>
<feature type="transmembrane region" description="Helical" evidence="1">
    <location>
        <begin position="297"/>
        <end position="314"/>
    </location>
</feature>
<organism evidence="2 3">
    <name type="scientific">Vicingus serpentipes</name>
    <dbReference type="NCBI Taxonomy" id="1926625"/>
    <lineage>
        <taxon>Bacteria</taxon>
        <taxon>Pseudomonadati</taxon>
        <taxon>Bacteroidota</taxon>
        <taxon>Flavobacteriia</taxon>
        <taxon>Flavobacteriales</taxon>
        <taxon>Vicingaceae</taxon>
        <taxon>Vicingus</taxon>
    </lineage>
</organism>
<protein>
    <submittedName>
        <fullName evidence="2">YfhO family protein</fullName>
    </submittedName>
</protein>
<dbReference type="Proteomes" id="UP000321721">
    <property type="component" value="Unassembled WGS sequence"/>
</dbReference>
<dbReference type="EMBL" id="VOOS01000004">
    <property type="protein sequence ID" value="TXB64701.1"/>
    <property type="molecule type" value="Genomic_DNA"/>
</dbReference>
<evidence type="ECO:0000313" key="3">
    <source>
        <dbReference type="Proteomes" id="UP000321721"/>
    </source>
</evidence>
<evidence type="ECO:0000256" key="1">
    <source>
        <dbReference type="SAM" id="Phobius"/>
    </source>
</evidence>
<keyword evidence="1" id="KW-0472">Membrane</keyword>